<reference evidence="2" key="1">
    <citation type="submission" date="2020-11" db="EMBL/GenBank/DDBJ databases">
        <authorList>
            <consortium name="DOE Joint Genome Institute"/>
            <person name="Ahrendt S."/>
            <person name="Riley R."/>
            <person name="Andreopoulos W."/>
            <person name="Labutti K."/>
            <person name="Pangilinan J."/>
            <person name="Ruiz-Duenas F.J."/>
            <person name="Barrasa J.M."/>
            <person name="Sanchez-Garcia M."/>
            <person name="Camarero S."/>
            <person name="Miyauchi S."/>
            <person name="Serrano A."/>
            <person name="Linde D."/>
            <person name="Babiker R."/>
            <person name="Drula E."/>
            <person name="Ayuso-Fernandez I."/>
            <person name="Pacheco R."/>
            <person name="Padilla G."/>
            <person name="Ferreira P."/>
            <person name="Barriuso J."/>
            <person name="Kellner H."/>
            <person name="Castanera R."/>
            <person name="Alfaro M."/>
            <person name="Ramirez L."/>
            <person name="Pisabarro A.G."/>
            <person name="Kuo A."/>
            <person name="Tritt A."/>
            <person name="Lipzen A."/>
            <person name="He G."/>
            <person name="Yan M."/>
            <person name="Ng V."/>
            <person name="Cullen D."/>
            <person name="Martin F."/>
            <person name="Rosso M.-N."/>
            <person name="Henrissat B."/>
            <person name="Hibbett D."/>
            <person name="Martinez A.T."/>
            <person name="Grigoriev I.V."/>
        </authorList>
    </citation>
    <scope>NUCLEOTIDE SEQUENCE</scope>
    <source>
        <strain evidence="2">ATCC 90797</strain>
    </source>
</reference>
<organism evidence="2 3">
    <name type="scientific">Pleurotus eryngii</name>
    <name type="common">Boletus of the steppes</name>
    <dbReference type="NCBI Taxonomy" id="5323"/>
    <lineage>
        <taxon>Eukaryota</taxon>
        <taxon>Fungi</taxon>
        <taxon>Dikarya</taxon>
        <taxon>Basidiomycota</taxon>
        <taxon>Agaricomycotina</taxon>
        <taxon>Agaricomycetes</taxon>
        <taxon>Agaricomycetidae</taxon>
        <taxon>Agaricales</taxon>
        <taxon>Pleurotineae</taxon>
        <taxon>Pleurotaceae</taxon>
        <taxon>Pleurotus</taxon>
    </lineage>
</organism>
<dbReference type="EMBL" id="MU154692">
    <property type="protein sequence ID" value="KAF9488902.1"/>
    <property type="molecule type" value="Genomic_DNA"/>
</dbReference>
<accession>A0A9P6D2S6</accession>
<sequence>MELDNGSTNALPSHPSSDENSQLGRKESIYSYSYLGNEDTNILSSSRGISFQLTQQLAKYGAKVYLAARSEAAAKEAIERIERETPELQRLRDKNQIQFLTLIY</sequence>
<protein>
    <submittedName>
        <fullName evidence="2">Uncharacterized protein</fullName>
    </submittedName>
</protein>
<name>A0A9P6D2S6_PLEER</name>
<feature type="region of interest" description="Disordered" evidence="1">
    <location>
        <begin position="1"/>
        <end position="25"/>
    </location>
</feature>
<evidence type="ECO:0000256" key="1">
    <source>
        <dbReference type="SAM" id="MobiDB-lite"/>
    </source>
</evidence>
<feature type="compositionally biased region" description="Polar residues" evidence="1">
    <location>
        <begin position="1"/>
        <end position="23"/>
    </location>
</feature>
<dbReference type="InterPro" id="IPR036291">
    <property type="entry name" value="NAD(P)-bd_dom_sf"/>
</dbReference>
<evidence type="ECO:0000313" key="2">
    <source>
        <dbReference type="EMBL" id="KAF9488902.1"/>
    </source>
</evidence>
<evidence type="ECO:0000313" key="3">
    <source>
        <dbReference type="Proteomes" id="UP000807025"/>
    </source>
</evidence>
<dbReference type="SUPFAM" id="SSF51735">
    <property type="entry name" value="NAD(P)-binding Rossmann-fold domains"/>
    <property type="match status" value="1"/>
</dbReference>
<dbReference type="Gene3D" id="3.40.50.720">
    <property type="entry name" value="NAD(P)-binding Rossmann-like Domain"/>
    <property type="match status" value="1"/>
</dbReference>
<keyword evidence="3" id="KW-1185">Reference proteome</keyword>
<gene>
    <name evidence="2" type="ORF">BDN71DRAFT_1435804</name>
</gene>
<comment type="caution">
    <text evidence="2">The sequence shown here is derived from an EMBL/GenBank/DDBJ whole genome shotgun (WGS) entry which is preliminary data.</text>
</comment>
<proteinExistence type="predicted"/>
<dbReference type="AlphaFoldDB" id="A0A9P6D2S6"/>
<dbReference type="Proteomes" id="UP000807025">
    <property type="component" value="Unassembled WGS sequence"/>
</dbReference>